<dbReference type="AlphaFoldDB" id="A0A1I3YM98"/>
<protein>
    <submittedName>
        <fullName evidence="1">Uncharacterized protein</fullName>
    </submittedName>
</protein>
<organism evidence="1 2">
    <name type="scientific">Methylorubrum salsuginis</name>
    <dbReference type="NCBI Taxonomy" id="414703"/>
    <lineage>
        <taxon>Bacteria</taxon>
        <taxon>Pseudomonadati</taxon>
        <taxon>Pseudomonadota</taxon>
        <taxon>Alphaproteobacteria</taxon>
        <taxon>Hyphomicrobiales</taxon>
        <taxon>Methylobacteriaceae</taxon>
        <taxon>Methylorubrum</taxon>
    </lineage>
</organism>
<gene>
    <name evidence="1" type="ORF">SAMN04488125_101281</name>
</gene>
<dbReference type="RefSeq" id="WP_091941187.1">
    <property type="nucleotide sequence ID" value="NZ_FOSV01000001.1"/>
</dbReference>
<name>A0A1I3YM98_9HYPH</name>
<dbReference type="Proteomes" id="UP000198804">
    <property type="component" value="Unassembled WGS sequence"/>
</dbReference>
<dbReference type="EMBL" id="FOSV01000001">
    <property type="protein sequence ID" value="SFK33057.1"/>
    <property type="molecule type" value="Genomic_DNA"/>
</dbReference>
<sequence>MMSSDVPPLRCRFLHQMVGLLAETMPLSPARHEREIFRRLIELEMQAEAGGASETSCRVIASVRRMAGNAIIRAELPLIRG</sequence>
<evidence type="ECO:0000313" key="2">
    <source>
        <dbReference type="Proteomes" id="UP000198804"/>
    </source>
</evidence>
<reference evidence="2" key="1">
    <citation type="submission" date="2016-10" db="EMBL/GenBank/DDBJ databases">
        <authorList>
            <person name="Varghese N."/>
            <person name="Submissions S."/>
        </authorList>
    </citation>
    <scope>NUCLEOTIDE SEQUENCE [LARGE SCALE GENOMIC DNA]</scope>
    <source>
        <strain evidence="2">CGMCC 1.6474</strain>
    </source>
</reference>
<evidence type="ECO:0000313" key="1">
    <source>
        <dbReference type="EMBL" id="SFK33057.1"/>
    </source>
</evidence>
<keyword evidence="2" id="KW-1185">Reference proteome</keyword>
<accession>A0A1I3YM98</accession>
<proteinExistence type="predicted"/>
<dbReference type="OrthoDB" id="8020570at2"/>